<evidence type="ECO:0000313" key="1">
    <source>
        <dbReference type="EMBL" id="MPM40108.1"/>
    </source>
</evidence>
<reference evidence="1" key="1">
    <citation type="submission" date="2019-08" db="EMBL/GenBank/DDBJ databases">
        <authorList>
            <person name="Kucharzyk K."/>
            <person name="Murdoch R.W."/>
            <person name="Higgins S."/>
            <person name="Loffler F."/>
        </authorList>
    </citation>
    <scope>NUCLEOTIDE SEQUENCE</scope>
</reference>
<protein>
    <submittedName>
        <fullName evidence="1">Uncharacterized protein</fullName>
    </submittedName>
</protein>
<gene>
    <name evidence="1" type="ORF">SDC9_86746</name>
</gene>
<dbReference type="EMBL" id="VSSQ01008878">
    <property type="protein sequence ID" value="MPM40108.1"/>
    <property type="molecule type" value="Genomic_DNA"/>
</dbReference>
<proteinExistence type="predicted"/>
<accession>A0A644ZIE8</accession>
<dbReference type="AlphaFoldDB" id="A0A644ZIE8"/>
<name>A0A644ZIE8_9ZZZZ</name>
<comment type="caution">
    <text evidence="1">The sequence shown here is derived from an EMBL/GenBank/DDBJ whole genome shotgun (WGS) entry which is preliminary data.</text>
</comment>
<sequence length="76" mass="8546">MEIVILDGYAENPGDLDWGPFEKWGKLTVYDRTPENLIIERVGGAQIVLTNKNAAEQEDHGGLPRHFVYRGAGHRL</sequence>
<dbReference type="Gene3D" id="3.40.50.720">
    <property type="entry name" value="NAD(P)-binding Rossmann-like Domain"/>
    <property type="match status" value="1"/>
</dbReference>
<organism evidence="1">
    <name type="scientific">bioreactor metagenome</name>
    <dbReference type="NCBI Taxonomy" id="1076179"/>
    <lineage>
        <taxon>unclassified sequences</taxon>
        <taxon>metagenomes</taxon>
        <taxon>ecological metagenomes</taxon>
    </lineage>
</organism>